<organism evidence="2 3">
    <name type="scientific">Peribacillus frigoritolerans</name>
    <dbReference type="NCBI Taxonomy" id="450367"/>
    <lineage>
        <taxon>Bacteria</taxon>
        <taxon>Bacillati</taxon>
        <taxon>Bacillota</taxon>
        <taxon>Bacilli</taxon>
        <taxon>Bacillales</taxon>
        <taxon>Bacillaceae</taxon>
        <taxon>Peribacillus</taxon>
    </lineage>
</organism>
<gene>
    <name evidence="2" type="ORF">KEH51_00950</name>
</gene>
<evidence type="ECO:0000313" key="2">
    <source>
        <dbReference type="EMBL" id="MBR8643846.1"/>
    </source>
</evidence>
<protein>
    <submittedName>
        <fullName evidence="2">Uncharacterized protein</fullName>
    </submittedName>
</protein>
<name>A0A941J6M8_9BACI</name>
<accession>A0A941J6M8</accession>
<feature type="compositionally biased region" description="Basic and acidic residues" evidence="1">
    <location>
        <begin position="194"/>
        <end position="221"/>
    </location>
</feature>
<dbReference type="Proteomes" id="UP000680045">
    <property type="component" value="Unassembled WGS sequence"/>
</dbReference>
<comment type="caution">
    <text evidence="2">The sequence shown here is derived from an EMBL/GenBank/DDBJ whole genome shotgun (WGS) entry which is preliminary data.</text>
</comment>
<reference evidence="2" key="1">
    <citation type="submission" date="2021-04" db="EMBL/GenBank/DDBJ databases">
        <title>Whole genome sequencing of Enterococci isolates from hospitalized patients.</title>
        <authorList>
            <person name="Ogoti B.M."/>
            <person name="Onyambu F.G."/>
        </authorList>
    </citation>
    <scope>NUCLEOTIDE SEQUENCE</scope>
    <source>
        <strain evidence="2">242</strain>
    </source>
</reference>
<dbReference type="AlphaFoldDB" id="A0A941J6M8"/>
<evidence type="ECO:0000313" key="3">
    <source>
        <dbReference type="Proteomes" id="UP000680045"/>
    </source>
</evidence>
<evidence type="ECO:0000256" key="1">
    <source>
        <dbReference type="SAM" id="MobiDB-lite"/>
    </source>
</evidence>
<sequence>MVLTSINEQEGKLNIHFELVELKFVSHTIIEKERYDALKQIKSGLSLYEKLFNFTSPKLDTEVWREELVQYFIEKSSYKPDQIYLLKKLQHINLSDITVTMSGSADVYCYTSNLTESSFQRIDEGIYLEKIDSQTDNFIYTRSFILKQLQTNEQITPDYEELDEGYLIDIPTGIIDDEESGDIVSKDSGVQVKDENFGKTKQESVKEPDKAQDEEPDKEPRNVIPKVISSPSCYPEQAALEGVSVTYEDTKEDNEELKILI</sequence>
<proteinExistence type="predicted"/>
<feature type="region of interest" description="Disordered" evidence="1">
    <location>
        <begin position="194"/>
        <end position="230"/>
    </location>
</feature>
<dbReference type="EMBL" id="JAGTPW010000001">
    <property type="protein sequence ID" value="MBR8643846.1"/>
    <property type="molecule type" value="Genomic_DNA"/>
</dbReference>